<proteinExistence type="inferred from homology"/>
<dbReference type="OrthoDB" id="49666at2"/>
<dbReference type="Pfam" id="PF00480">
    <property type="entry name" value="ROK"/>
    <property type="match status" value="1"/>
</dbReference>
<dbReference type="KEGG" id="fbe:FF125_02720"/>
<gene>
    <name evidence="2" type="ORF">FF125_02720</name>
</gene>
<organism evidence="2 3">
    <name type="scientific">Aureibaculum algae</name>
    <dbReference type="NCBI Taxonomy" id="2584122"/>
    <lineage>
        <taxon>Bacteria</taxon>
        <taxon>Pseudomonadati</taxon>
        <taxon>Bacteroidota</taxon>
        <taxon>Flavobacteriia</taxon>
        <taxon>Flavobacteriales</taxon>
        <taxon>Flavobacteriaceae</taxon>
        <taxon>Aureibaculum</taxon>
    </lineage>
</organism>
<keyword evidence="3" id="KW-1185">Reference proteome</keyword>
<dbReference type="InterPro" id="IPR000600">
    <property type="entry name" value="ROK"/>
</dbReference>
<sequence length="307" mass="34280">MIKTVGVDIGGSHITSALVDDITSNIVAGTYFRGTVNSKASKDLIFKDWSRVINKTLQSINSNETIGIGFAMPGPFQYKTGKAMFEKNDKYESLYQVSIIDELVDYLDSKNVVLRFLNDAASFGVGGKLTNEFNDKKRVVAITIGTGFGASFLIDNLPVSDDYSAPVDGCLWNKEYKDGISDDYFSTRWFISRYCFLSGKSNIYGVKDIVNMNDKYTAQVFEEFSNNFNNFMLPYLLDFKADLVLVGGNITKSQELFLPIAIEFWKKNGVDIPVKIIQKSEEANLIGAAYLFNDAFWGRIKDGLPSV</sequence>
<dbReference type="PANTHER" id="PTHR18964">
    <property type="entry name" value="ROK (REPRESSOR, ORF, KINASE) FAMILY"/>
    <property type="match status" value="1"/>
</dbReference>
<comment type="similarity">
    <text evidence="1">Belongs to the ROK (NagC/XylR) family.</text>
</comment>
<reference evidence="2 3" key="1">
    <citation type="submission" date="2019-05" db="EMBL/GenBank/DDBJ databases">
        <title>Algicella ahnfeltiae gen. nov., sp. nov., a novel marine bacterium of the family Flavobacteriaceae isolated from a red alga.</title>
        <authorList>
            <person name="Nedashkovskaya O.I."/>
            <person name="Kukhlevskiy A.D."/>
            <person name="Kim S.-G."/>
            <person name="Zhukova N.V."/>
            <person name="Mikhailov V.V."/>
        </authorList>
    </citation>
    <scope>NUCLEOTIDE SEQUENCE [LARGE SCALE GENOMIC DNA]</scope>
    <source>
        <strain evidence="2 3">10Alg115</strain>
    </source>
</reference>
<dbReference type="SUPFAM" id="SSF53067">
    <property type="entry name" value="Actin-like ATPase domain"/>
    <property type="match status" value="1"/>
</dbReference>
<evidence type="ECO:0000256" key="1">
    <source>
        <dbReference type="ARBA" id="ARBA00006479"/>
    </source>
</evidence>
<dbReference type="InterPro" id="IPR043129">
    <property type="entry name" value="ATPase_NBD"/>
</dbReference>
<dbReference type="Gene3D" id="3.30.420.40">
    <property type="match status" value="2"/>
</dbReference>
<dbReference type="Proteomes" id="UP000306229">
    <property type="component" value="Chromosome"/>
</dbReference>
<dbReference type="EMBL" id="CP040749">
    <property type="protein sequence ID" value="QCX37400.1"/>
    <property type="molecule type" value="Genomic_DNA"/>
</dbReference>
<dbReference type="RefSeq" id="WP_138948338.1">
    <property type="nucleotide sequence ID" value="NZ_CP040749.1"/>
</dbReference>
<evidence type="ECO:0000313" key="2">
    <source>
        <dbReference type="EMBL" id="QCX37400.1"/>
    </source>
</evidence>
<accession>A0A5B7TMJ5</accession>
<protein>
    <submittedName>
        <fullName evidence="2">ROK family protein</fullName>
    </submittedName>
</protein>
<dbReference type="PANTHER" id="PTHR18964:SF149">
    <property type="entry name" value="BIFUNCTIONAL UDP-N-ACETYLGLUCOSAMINE 2-EPIMERASE_N-ACETYLMANNOSAMINE KINASE"/>
    <property type="match status" value="1"/>
</dbReference>
<evidence type="ECO:0000313" key="3">
    <source>
        <dbReference type="Proteomes" id="UP000306229"/>
    </source>
</evidence>
<dbReference type="AlphaFoldDB" id="A0A5B7TMJ5"/>
<name>A0A5B7TMJ5_9FLAO</name>